<dbReference type="GO" id="GO:0005829">
    <property type="term" value="C:cytosol"/>
    <property type="evidence" value="ECO:0007669"/>
    <property type="project" value="TreeGrafter"/>
</dbReference>
<dbReference type="PANTHER" id="PTHR21089">
    <property type="entry name" value="SHIKIMATE DEHYDROGENASE"/>
    <property type="match status" value="1"/>
</dbReference>
<feature type="domain" description="Shikimate dehydrogenase substrate binding N-terminal" evidence="8">
    <location>
        <begin position="18"/>
        <end position="100"/>
    </location>
</feature>
<evidence type="ECO:0000256" key="6">
    <source>
        <dbReference type="ARBA" id="ARBA00049442"/>
    </source>
</evidence>
<keyword evidence="10" id="KW-1185">Reference proteome</keyword>
<dbReference type="CDD" id="cd01065">
    <property type="entry name" value="NAD_bind_Shikimate_DH"/>
    <property type="match status" value="1"/>
</dbReference>
<organism evidence="9 10">
    <name type="scientific">Bartonella bovis 91-4</name>
    <dbReference type="NCBI Taxonomy" id="1094491"/>
    <lineage>
        <taxon>Bacteria</taxon>
        <taxon>Pseudomonadati</taxon>
        <taxon>Pseudomonadota</taxon>
        <taxon>Alphaproteobacteria</taxon>
        <taxon>Hyphomicrobiales</taxon>
        <taxon>Bartonellaceae</taxon>
        <taxon>Bartonella</taxon>
    </lineage>
</organism>
<dbReference type="eggNOG" id="COG0169">
    <property type="taxonomic scope" value="Bacteria"/>
</dbReference>
<dbReference type="GO" id="GO:0050661">
    <property type="term" value="F:NADP binding"/>
    <property type="evidence" value="ECO:0007669"/>
    <property type="project" value="TreeGrafter"/>
</dbReference>
<dbReference type="Gene3D" id="3.40.50.10860">
    <property type="entry name" value="Leucine Dehydrogenase, chain A, domain 1"/>
    <property type="match status" value="1"/>
</dbReference>
<dbReference type="EC" id="1.1.1.25" evidence="2"/>
<evidence type="ECO:0000256" key="2">
    <source>
        <dbReference type="ARBA" id="ARBA00012962"/>
    </source>
</evidence>
<dbReference type="PATRIC" id="fig|1094491.5.peg.3"/>
<dbReference type="InterPro" id="IPR013708">
    <property type="entry name" value="Shikimate_DH-bd_N"/>
</dbReference>
<evidence type="ECO:0000313" key="9">
    <source>
        <dbReference type="EMBL" id="ENN92734.1"/>
    </source>
</evidence>
<comment type="pathway">
    <text evidence="1">Metabolic intermediate biosynthesis; chorismate biosynthesis; chorismate from D-erythrose 4-phosphate and phosphoenolpyruvate: step 4/7.</text>
</comment>
<dbReference type="Gene3D" id="3.40.50.720">
    <property type="entry name" value="NAD(P)-binding Rossmann-like Domain"/>
    <property type="match status" value="1"/>
</dbReference>
<dbReference type="SUPFAM" id="SSF53223">
    <property type="entry name" value="Aminoacid dehydrogenase-like, N-terminal domain"/>
    <property type="match status" value="1"/>
</dbReference>
<feature type="domain" description="Quinate/shikimate 5-dehydrogenase/glutamyl-tRNA reductase" evidence="7">
    <location>
        <begin position="124"/>
        <end position="202"/>
    </location>
</feature>
<accession>N6UJX5</accession>
<name>N6UJX5_9HYPH</name>
<dbReference type="EMBL" id="AGWA01000001">
    <property type="protein sequence ID" value="ENN92734.1"/>
    <property type="molecule type" value="Genomic_DNA"/>
</dbReference>
<reference evidence="9 10" key="1">
    <citation type="journal article" date="2013" name="PLoS Genet.">
        <title>A gene transfer agent and a dynamic repertoire of secretion systems hold the keys to the explosive radiation of the emerging pathogen Bartonella.</title>
        <authorList>
            <person name="Guy L."/>
            <person name="Nystedt B."/>
            <person name="Toft C."/>
            <person name="Zaremba-Niedzwiedzka K."/>
            <person name="Berglund E.C."/>
            <person name="Granberg F."/>
            <person name="Naslund K."/>
            <person name="Eriksson A.S."/>
            <person name="Andersson S.G."/>
        </authorList>
    </citation>
    <scope>NUCLEOTIDE SEQUENCE [LARGE SCALE GENOMIC DNA]</scope>
    <source>
        <strain evidence="9 10">91-4</strain>
    </source>
</reference>
<comment type="caution">
    <text evidence="9">The sequence shown here is derived from an EMBL/GenBank/DDBJ whole genome shotgun (WGS) entry which is preliminary data.</text>
</comment>
<dbReference type="GO" id="GO:0004764">
    <property type="term" value="F:shikimate 3-dehydrogenase (NADP+) activity"/>
    <property type="evidence" value="ECO:0007669"/>
    <property type="project" value="UniProtKB-EC"/>
</dbReference>
<keyword evidence="5" id="KW-0028">Amino-acid biosynthesis</keyword>
<dbReference type="SUPFAM" id="SSF51735">
    <property type="entry name" value="NAD(P)-binding Rossmann-fold domains"/>
    <property type="match status" value="1"/>
</dbReference>
<evidence type="ECO:0000256" key="3">
    <source>
        <dbReference type="ARBA" id="ARBA00022857"/>
    </source>
</evidence>
<dbReference type="STRING" id="1094491.BBbe_00030"/>
<evidence type="ECO:0000256" key="4">
    <source>
        <dbReference type="ARBA" id="ARBA00023002"/>
    </source>
</evidence>
<proteinExistence type="predicted"/>
<evidence type="ECO:0000256" key="1">
    <source>
        <dbReference type="ARBA" id="ARBA00004871"/>
    </source>
</evidence>
<dbReference type="GO" id="GO:0009073">
    <property type="term" value="P:aromatic amino acid family biosynthetic process"/>
    <property type="evidence" value="ECO:0007669"/>
    <property type="project" value="UniProtKB-KW"/>
</dbReference>
<dbReference type="InterPro" id="IPR006151">
    <property type="entry name" value="Shikm_DH/Glu-tRNA_Rdtase"/>
</dbReference>
<dbReference type="HOGENOM" id="CLU_1217883_0_0_5"/>
<dbReference type="UniPathway" id="UPA00053">
    <property type="reaction ID" value="UER00087"/>
</dbReference>
<keyword evidence="4" id="KW-0560">Oxidoreductase</keyword>
<dbReference type="PANTHER" id="PTHR21089:SF1">
    <property type="entry name" value="BIFUNCTIONAL 3-DEHYDROQUINATE DEHYDRATASE_SHIKIMATE DEHYDROGENASE, CHLOROPLASTIC"/>
    <property type="match status" value="1"/>
</dbReference>
<dbReference type="GO" id="GO:0009423">
    <property type="term" value="P:chorismate biosynthetic process"/>
    <property type="evidence" value="ECO:0007669"/>
    <property type="project" value="UniProtKB-UniPathway"/>
</dbReference>
<evidence type="ECO:0000259" key="8">
    <source>
        <dbReference type="Pfam" id="PF08501"/>
    </source>
</evidence>
<dbReference type="GO" id="GO:0019632">
    <property type="term" value="P:shikimate metabolic process"/>
    <property type="evidence" value="ECO:0007669"/>
    <property type="project" value="TreeGrafter"/>
</dbReference>
<keyword evidence="5" id="KW-0057">Aromatic amino acid biosynthesis</keyword>
<dbReference type="AlphaFoldDB" id="N6UJX5"/>
<evidence type="ECO:0000256" key="5">
    <source>
        <dbReference type="ARBA" id="ARBA00023141"/>
    </source>
</evidence>
<evidence type="ECO:0000313" key="10">
    <source>
        <dbReference type="Proteomes" id="UP000014038"/>
    </source>
</evidence>
<dbReference type="Pfam" id="PF08501">
    <property type="entry name" value="Shikimate_dh_N"/>
    <property type="match status" value="1"/>
</dbReference>
<comment type="catalytic activity">
    <reaction evidence="6">
        <text>shikimate + NADP(+) = 3-dehydroshikimate + NADPH + H(+)</text>
        <dbReference type="Rhea" id="RHEA:17737"/>
        <dbReference type="ChEBI" id="CHEBI:15378"/>
        <dbReference type="ChEBI" id="CHEBI:16630"/>
        <dbReference type="ChEBI" id="CHEBI:36208"/>
        <dbReference type="ChEBI" id="CHEBI:57783"/>
        <dbReference type="ChEBI" id="CHEBI:58349"/>
        <dbReference type="EC" id="1.1.1.25"/>
    </reaction>
</comment>
<gene>
    <name evidence="9" type="primary">aroE</name>
    <name evidence="9" type="ORF">BBbe_00030</name>
</gene>
<dbReference type="InterPro" id="IPR036291">
    <property type="entry name" value="NAD(P)-bd_dom_sf"/>
</dbReference>
<dbReference type="InterPro" id="IPR022893">
    <property type="entry name" value="Shikimate_DH_fam"/>
</dbReference>
<dbReference type="InterPro" id="IPR046346">
    <property type="entry name" value="Aminoacid_DH-like_N_sf"/>
</dbReference>
<sequence>MVNLTINCEKKEYPCAFIAGYPVHHSKSPKIHNFWLKQYDLQGEYLAKEVTTKEFSNFLMSSQKRGFCGGNVTLPHKQEAFRLATYKDEVATVIGAVNTLWFERQKLCATNTDAYGFSANLDEIAPDWVKQTALVFGAGGTARAILYILKKRGFERIFLLNRTRRRADDLAEYFGKSVEVYDWQNVDKILYQVDFIVNATSVGMTNLYNKQNDTFFLIFIKLNQQHW</sequence>
<dbReference type="Pfam" id="PF01488">
    <property type="entry name" value="Shikimate_DH"/>
    <property type="match status" value="1"/>
</dbReference>
<keyword evidence="3" id="KW-0521">NADP</keyword>
<protein>
    <recommendedName>
        <fullName evidence="2">shikimate dehydrogenase (NADP(+))</fullName>
        <ecNumber evidence="2">1.1.1.25</ecNumber>
    </recommendedName>
</protein>
<dbReference type="Proteomes" id="UP000014038">
    <property type="component" value="Chromosome"/>
</dbReference>
<evidence type="ECO:0000259" key="7">
    <source>
        <dbReference type="Pfam" id="PF01488"/>
    </source>
</evidence>